<dbReference type="GO" id="GO:0006086">
    <property type="term" value="P:pyruvate decarboxylation to acetyl-CoA"/>
    <property type="evidence" value="ECO:0007669"/>
    <property type="project" value="TreeGrafter"/>
</dbReference>
<dbReference type="InterPro" id="IPR050642">
    <property type="entry name" value="PDH_E1_Alpha_Subunit"/>
</dbReference>
<reference evidence="5" key="1">
    <citation type="submission" date="2019-12" db="EMBL/GenBank/DDBJ databases">
        <authorList>
            <person name="Cremers G."/>
        </authorList>
    </citation>
    <scope>NUCLEOTIDE SEQUENCE</scope>
    <source>
        <strain evidence="5">Vvax</strain>
    </source>
</reference>
<dbReference type="CDD" id="cd02000">
    <property type="entry name" value="TPP_E1_PDC_ADC_BCADC"/>
    <property type="match status" value="1"/>
</dbReference>
<evidence type="ECO:0000259" key="4">
    <source>
        <dbReference type="Pfam" id="PF00676"/>
    </source>
</evidence>
<dbReference type="GO" id="GO:0004739">
    <property type="term" value="F:pyruvate dehydrogenase (acetyl-transferring) activity"/>
    <property type="evidence" value="ECO:0007669"/>
    <property type="project" value="TreeGrafter"/>
</dbReference>
<keyword evidence="2 5" id="KW-0560">Oxidoreductase</keyword>
<dbReference type="Pfam" id="PF00676">
    <property type="entry name" value="E1_dh"/>
    <property type="match status" value="1"/>
</dbReference>
<feature type="domain" description="Dehydrogenase E1 component" evidence="4">
    <location>
        <begin position="48"/>
        <end position="324"/>
    </location>
</feature>
<dbReference type="InterPro" id="IPR001017">
    <property type="entry name" value="DH_E1"/>
</dbReference>
<evidence type="ECO:0000256" key="2">
    <source>
        <dbReference type="ARBA" id="ARBA00023002"/>
    </source>
</evidence>
<proteinExistence type="predicted"/>
<dbReference type="EC" id="1.1.1.-" evidence="5"/>
<protein>
    <submittedName>
        <fullName evidence="5">Acetoin:2,6-dichlorophenolindophenol oxidoreductase subunit alpha</fullName>
        <ecNumber evidence="5">1.1.1.-</ecNumber>
    </submittedName>
</protein>
<gene>
    <name evidence="5" type="primary">acoA</name>
    <name evidence="5" type="ORF">VVAX_00195</name>
</gene>
<evidence type="ECO:0000313" key="5">
    <source>
        <dbReference type="EMBL" id="CAA2099355.1"/>
    </source>
</evidence>
<comment type="cofactor">
    <cofactor evidence="1">
        <name>thiamine diphosphate</name>
        <dbReference type="ChEBI" id="CHEBI:58937"/>
    </cofactor>
</comment>
<dbReference type="PANTHER" id="PTHR11516">
    <property type="entry name" value="PYRUVATE DEHYDROGENASE E1 COMPONENT, ALPHA SUBUNIT BACTERIAL AND ORGANELLAR"/>
    <property type="match status" value="1"/>
</dbReference>
<dbReference type="Gene3D" id="3.40.50.970">
    <property type="match status" value="1"/>
</dbReference>
<dbReference type="PANTHER" id="PTHR11516:SF60">
    <property type="entry name" value="PYRUVATE DEHYDROGENASE E1 COMPONENT SUBUNIT ALPHA"/>
    <property type="match status" value="1"/>
</dbReference>
<dbReference type="SUPFAM" id="SSF52518">
    <property type="entry name" value="Thiamin diphosphate-binding fold (THDP-binding)"/>
    <property type="match status" value="1"/>
</dbReference>
<evidence type="ECO:0000256" key="3">
    <source>
        <dbReference type="ARBA" id="ARBA00023052"/>
    </source>
</evidence>
<dbReference type="RefSeq" id="WP_339087982.1">
    <property type="nucleotide sequence ID" value="NZ_LR743507.1"/>
</dbReference>
<dbReference type="AlphaFoldDB" id="A0A679IK67"/>
<dbReference type="EMBL" id="LR743507">
    <property type="protein sequence ID" value="CAA2099355.1"/>
    <property type="molecule type" value="Genomic_DNA"/>
</dbReference>
<organism evidence="5">
    <name type="scientific">Variovorax paradoxus</name>
    <dbReference type="NCBI Taxonomy" id="34073"/>
    <lineage>
        <taxon>Bacteria</taxon>
        <taxon>Pseudomonadati</taxon>
        <taxon>Pseudomonadota</taxon>
        <taxon>Betaproteobacteria</taxon>
        <taxon>Burkholderiales</taxon>
        <taxon>Comamonadaceae</taxon>
        <taxon>Variovorax</taxon>
    </lineage>
</organism>
<name>A0A679IK67_VARPD</name>
<dbReference type="InterPro" id="IPR029061">
    <property type="entry name" value="THDP-binding"/>
</dbReference>
<sequence>MDPSTTSGAAEALYRVMVRIRAFENAAETASQGGVSAYGQQAAGAARVRGPLHLSTGQEAVPAGVCAHLRASDYLTSTHRGHGHTLAKGADLTRMMCELFGKATGFNGGKGGSMHIADFSVGMLGANGVVAAGLPIAVGAAHAQKLLKTRDDITVCFFGDGAINRGPFLESLNWARVYRLPVLFVCEDNRWSATTASGPMTAGDGASARAEALDIAATQVDGNDVFAVHQAARTLVAEVRAGGGPRLLHALTYRVKGHVSVDLAAYRDPAELAAALETDPIARARDRLLSMGIAAASLDAIENAARDEVDTALAIADAAPWPEAEAAFTDVQTTGAGQWR</sequence>
<keyword evidence="3" id="KW-0786">Thiamine pyrophosphate</keyword>
<evidence type="ECO:0000256" key="1">
    <source>
        <dbReference type="ARBA" id="ARBA00001964"/>
    </source>
</evidence>
<accession>A0A679IK67</accession>